<dbReference type="EMBL" id="JAXCLA010000007">
    <property type="protein sequence ID" value="MDY0747266.1"/>
    <property type="molecule type" value="Genomic_DNA"/>
</dbReference>
<dbReference type="GO" id="GO:0016757">
    <property type="term" value="F:glycosyltransferase activity"/>
    <property type="evidence" value="ECO:0007669"/>
    <property type="project" value="UniProtKB-KW"/>
</dbReference>
<feature type="domain" description="Glycosyltransferase 2-like" evidence="1">
    <location>
        <begin position="8"/>
        <end position="108"/>
    </location>
</feature>
<name>A0ABU5DLT1_9BURK</name>
<gene>
    <name evidence="2" type="ORF">SNE35_22360</name>
</gene>
<sequence>MATLPRVSVVIPCFNATRYIAATVRSVLAQTGVELEVIVVDDGSTDDSAACVAREFPQVRLIRRTNAGVAAARNAGIAAATGDWVAFCDADDIWLPGKLTAQFEVIAASRGCRMSYTAWYVWTSAEPEPDPALLREIEVETDQSAKWTGATGWLYPELLLDCVVWTSTVLMQRSLLDEVGVFDPDLRIGEDYDLWLRTSRVTPIERVARPLALYRQHPASITRTTPRDNYRGRVIQRALATWGLAGPDGRKADATAVRDGLAGSWSDFAYAQLLSGQRNAARRSAREALRIQPGHWRGWKLLLRSWLPDAARAA</sequence>
<dbReference type="RefSeq" id="WP_320425223.1">
    <property type="nucleotide sequence ID" value="NZ_JAXCLA010000007.1"/>
</dbReference>
<comment type="caution">
    <text evidence="2">The sequence shown here is derived from an EMBL/GenBank/DDBJ whole genome shotgun (WGS) entry which is preliminary data.</text>
</comment>
<dbReference type="EC" id="2.4.-.-" evidence="2"/>
<accession>A0ABU5DLT1</accession>
<dbReference type="PANTHER" id="PTHR43685">
    <property type="entry name" value="GLYCOSYLTRANSFERASE"/>
    <property type="match status" value="1"/>
</dbReference>
<evidence type="ECO:0000259" key="1">
    <source>
        <dbReference type="Pfam" id="PF00535"/>
    </source>
</evidence>
<keyword evidence="2" id="KW-0808">Transferase</keyword>
<dbReference type="InterPro" id="IPR001173">
    <property type="entry name" value="Glyco_trans_2-like"/>
</dbReference>
<evidence type="ECO:0000313" key="3">
    <source>
        <dbReference type="Proteomes" id="UP001285263"/>
    </source>
</evidence>
<dbReference type="Gene3D" id="3.90.550.10">
    <property type="entry name" value="Spore Coat Polysaccharide Biosynthesis Protein SpsA, Chain A"/>
    <property type="match status" value="1"/>
</dbReference>
<dbReference type="Pfam" id="PF00535">
    <property type="entry name" value="Glycos_transf_2"/>
    <property type="match status" value="1"/>
</dbReference>
<organism evidence="2 3">
    <name type="scientific">Roseateles agri</name>
    <dbReference type="NCBI Taxonomy" id="3098619"/>
    <lineage>
        <taxon>Bacteria</taxon>
        <taxon>Pseudomonadati</taxon>
        <taxon>Pseudomonadota</taxon>
        <taxon>Betaproteobacteria</taxon>
        <taxon>Burkholderiales</taxon>
        <taxon>Sphaerotilaceae</taxon>
        <taxon>Roseateles</taxon>
    </lineage>
</organism>
<proteinExistence type="predicted"/>
<reference evidence="2 3" key="1">
    <citation type="submission" date="2023-11" db="EMBL/GenBank/DDBJ databases">
        <title>Paucibacter sp. nov., isolated from fresh soil in Korea.</title>
        <authorList>
            <person name="Le N.T.T."/>
        </authorList>
    </citation>
    <scope>NUCLEOTIDE SEQUENCE [LARGE SCALE GENOMIC DNA]</scope>
    <source>
        <strain evidence="2 3">R3-3</strain>
    </source>
</reference>
<keyword evidence="2" id="KW-0328">Glycosyltransferase</keyword>
<dbReference type="InterPro" id="IPR029044">
    <property type="entry name" value="Nucleotide-diphossugar_trans"/>
</dbReference>
<dbReference type="InterPro" id="IPR050834">
    <property type="entry name" value="Glycosyltransf_2"/>
</dbReference>
<protein>
    <submittedName>
        <fullName evidence="2">Glycosyltransferase</fullName>
        <ecNumber evidence="2">2.4.-.-</ecNumber>
    </submittedName>
</protein>
<dbReference type="SUPFAM" id="SSF53448">
    <property type="entry name" value="Nucleotide-diphospho-sugar transferases"/>
    <property type="match status" value="1"/>
</dbReference>
<dbReference type="PANTHER" id="PTHR43685:SF11">
    <property type="entry name" value="GLYCOSYLTRANSFERASE TAGX-RELATED"/>
    <property type="match status" value="1"/>
</dbReference>
<keyword evidence="3" id="KW-1185">Reference proteome</keyword>
<evidence type="ECO:0000313" key="2">
    <source>
        <dbReference type="EMBL" id="MDY0747266.1"/>
    </source>
</evidence>
<dbReference type="Proteomes" id="UP001285263">
    <property type="component" value="Unassembled WGS sequence"/>
</dbReference>